<evidence type="ECO:0000313" key="2">
    <source>
        <dbReference type="Proteomes" id="UP001140087"/>
    </source>
</evidence>
<organism evidence="1 2">
    <name type="scientific">Coemansia helicoidea</name>
    <dbReference type="NCBI Taxonomy" id="1286919"/>
    <lineage>
        <taxon>Eukaryota</taxon>
        <taxon>Fungi</taxon>
        <taxon>Fungi incertae sedis</taxon>
        <taxon>Zoopagomycota</taxon>
        <taxon>Kickxellomycotina</taxon>
        <taxon>Kickxellomycetes</taxon>
        <taxon>Kickxellales</taxon>
        <taxon>Kickxellaceae</taxon>
        <taxon>Coemansia</taxon>
    </lineage>
</organism>
<dbReference type="EMBL" id="JANBUN010000035">
    <property type="protein sequence ID" value="KAJ2807770.1"/>
    <property type="molecule type" value="Genomic_DNA"/>
</dbReference>
<dbReference type="Proteomes" id="UP001140087">
    <property type="component" value="Unassembled WGS sequence"/>
</dbReference>
<accession>A0ACC1LFK2</accession>
<proteinExistence type="predicted"/>
<gene>
    <name evidence="1" type="ORF">H4R21_000347</name>
</gene>
<keyword evidence="2" id="KW-1185">Reference proteome</keyword>
<reference evidence="1" key="1">
    <citation type="submission" date="2022-07" db="EMBL/GenBank/DDBJ databases">
        <title>Phylogenomic reconstructions and comparative analyses of Kickxellomycotina fungi.</title>
        <authorList>
            <person name="Reynolds N.K."/>
            <person name="Stajich J.E."/>
            <person name="Barry K."/>
            <person name="Grigoriev I.V."/>
            <person name="Crous P."/>
            <person name="Smith M.E."/>
        </authorList>
    </citation>
    <scope>NUCLEOTIDE SEQUENCE</scope>
    <source>
        <strain evidence="1">BCRC 34780</strain>
    </source>
</reference>
<name>A0ACC1LFK2_9FUNG</name>
<sequence length="546" mass="60876">MLLCNLPEDILAIVLTRCVRIRDKPDRDVKRNLPLLAVCRQWRRLAAPLVYRHVFVQYGDREKRRSGPFTHNPDVEEPTDVAVRTNLDLVALDGCVRAVKRVQIDVHFLVNPFPGWREVIQRMRAVAIKWRVAELRVVIHADPHHFDGRNVDVAKYTDDIAETCDALAVLLPDVAHVEYGGVNNNLLARSLYGRLSSRYAGQLQRLLSYHPIATPLGCRYTGLKKVRINYDHVGDYQPPQMASGELVDLSLENAPANHSWASFSADGDSQDIEFTGLEKLHVSYSNVYEENGIAVRHRDGHPWKLHFPSLKSLEIRSARDICPLLEYAVLPPGMELISIRMMSADFQNFGNLVLPAAKRLCLEMAVRSLSDPSGFPAVNRILEGAHATESLELSIGDFEMVVVPENITCSALTVLQIWGTASVDTMLALIEKLPNLVKLRGSNLDMSEIQSDISLPGADEGAALGPLSLSLKRLAISFFSGGHSPDTAVAVVKCFLCRIPTLTRLIAEKIPRSTVLGFVQEYAPRYPHLSNLKLNYDDDEDPTDCL</sequence>
<protein>
    <submittedName>
        <fullName evidence="1">Uncharacterized protein</fullName>
    </submittedName>
</protein>
<comment type="caution">
    <text evidence="1">The sequence shown here is derived from an EMBL/GenBank/DDBJ whole genome shotgun (WGS) entry which is preliminary data.</text>
</comment>
<evidence type="ECO:0000313" key="1">
    <source>
        <dbReference type="EMBL" id="KAJ2807770.1"/>
    </source>
</evidence>